<dbReference type="Gene3D" id="2.40.30.170">
    <property type="match status" value="1"/>
</dbReference>
<evidence type="ECO:0000313" key="6">
    <source>
        <dbReference type="EMBL" id="EXL09389.1"/>
    </source>
</evidence>
<evidence type="ECO:0000256" key="2">
    <source>
        <dbReference type="SAM" id="Coils"/>
    </source>
</evidence>
<evidence type="ECO:0000256" key="1">
    <source>
        <dbReference type="ARBA" id="ARBA00009477"/>
    </source>
</evidence>
<dbReference type="Proteomes" id="UP000019849">
    <property type="component" value="Unassembled WGS sequence"/>
</dbReference>
<keyword evidence="3" id="KW-0732">Signal</keyword>
<evidence type="ECO:0000313" key="9">
    <source>
        <dbReference type="Proteomes" id="UP000294958"/>
    </source>
</evidence>
<dbReference type="Gene3D" id="2.40.50.100">
    <property type="match status" value="1"/>
</dbReference>
<feature type="signal peptide" evidence="3">
    <location>
        <begin position="1"/>
        <end position="29"/>
    </location>
</feature>
<dbReference type="PANTHER" id="PTHR30469:SF38">
    <property type="entry name" value="HLYD FAMILY SECRETION PROTEIN"/>
    <property type="match status" value="1"/>
</dbReference>
<dbReference type="eggNOG" id="COG0845">
    <property type="taxonomic scope" value="Bacteria"/>
</dbReference>
<evidence type="ECO:0000313" key="8">
    <source>
        <dbReference type="Proteomes" id="UP000019849"/>
    </source>
</evidence>
<dbReference type="STRING" id="69279.BG36_22355"/>
<keyword evidence="2" id="KW-0175">Coiled coil</keyword>
<comment type="similarity">
    <text evidence="1">Belongs to the membrane fusion protein (MFP) (TC 8.A.1) family.</text>
</comment>
<dbReference type="Gene3D" id="2.40.420.20">
    <property type="match status" value="1"/>
</dbReference>
<dbReference type="NCBIfam" id="TIGR01730">
    <property type="entry name" value="RND_mfp"/>
    <property type="match status" value="1"/>
</dbReference>
<dbReference type="Proteomes" id="UP000294958">
    <property type="component" value="Unassembled WGS sequence"/>
</dbReference>
<feature type="chain" id="PRO_5044537595" evidence="3">
    <location>
        <begin position="30"/>
        <end position="364"/>
    </location>
</feature>
<reference evidence="7 9" key="2">
    <citation type="submission" date="2019-03" db="EMBL/GenBank/DDBJ databases">
        <title>Genomic Encyclopedia of Type Strains, Phase IV (KMG-IV): sequencing the most valuable type-strain genomes for metagenomic binning, comparative biology and taxonomic classification.</title>
        <authorList>
            <person name="Goeker M."/>
        </authorList>
    </citation>
    <scope>NUCLEOTIDE SEQUENCE [LARGE SCALE GENOMIC DNA]</scope>
    <source>
        <strain evidence="7 9">DSM 11603</strain>
    </source>
</reference>
<sequence>MGSRPLSRNLCLPLIGAFAMAASLPCAHAENLPVTVQKVEYASYAAPLELSGDIHARLNVDLSFRVSGQIVERSADVGTHVQPGDVLARLDDAEQQTNLRAARASRDAAQAMLVEAEAAYQRQRQLLDQGFTTRSRFDQAEQQWLTARNTLTSAESALENARDELSYTELRAPSAGIVTSRDIEAGQVVQAAQPAFALAEDGGRDLVLDVQETLVSHGPPGTRVTLALLSDRAVKAEGRVREVSPVVDARTGTVRVKVEIIDPPPQMTLGAVVTASVHLPGERAVVLPWSALTSDAGKPAVWQVEPDTGIVSLAPVEVLAYERERLILRSGLEEGTTVVVKGGQMLHRGQVVDILDAATQNGGQ</sequence>
<feature type="coiled-coil region" evidence="2">
    <location>
        <begin position="99"/>
        <end position="126"/>
    </location>
</feature>
<organism evidence="6 8">
    <name type="scientific">Aquamicrobium defluvii</name>
    <dbReference type="NCBI Taxonomy" id="69279"/>
    <lineage>
        <taxon>Bacteria</taxon>
        <taxon>Pseudomonadati</taxon>
        <taxon>Pseudomonadota</taxon>
        <taxon>Alphaproteobacteria</taxon>
        <taxon>Hyphomicrobiales</taxon>
        <taxon>Phyllobacteriaceae</taxon>
        <taxon>Aquamicrobium</taxon>
    </lineage>
</organism>
<evidence type="ECO:0000313" key="7">
    <source>
        <dbReference type="EMBL" id="TDR36230.1"/>
    </source>
</evidence>
<dbReference type="GO" id="GO:0015562">
    <property type="term" value="F:efflux transmembrane transporter activity"/>
    <property type="evidence" value="ECO:0007669"/>
    <property type="project" value="TreeGrafter"/>
</dbReference>
<dbReference type="InterPro" id="IPR006143">
    <property type="entry name" value="RND_pump_MFP"/>
</dbReference>
<dbReference type="GO" id="GO:1990281">
    <property type="term" value="C:efflux pump complex"/>
    <property type="evidence" value="ECO:0007669"/>
    <property type="project" value="TreeGrafter"/>
</dbReference>
<name>A0A011TCP8_9HYPH</name>
<dbReference type="HOGENOM" id="CLU_018816_1_0_5"/>
<keyword evidence="9" id="KW-1185">Reference proteome</keyword>
<evidence type="ECO:0000256" key="3">
    <source>
        <dbReference type="SAM" id="SignalP"/>
    </source>
</evidence>
<feature type="domain" description="Multidrug resistance protein MdtA-like barrel-sandwich hybrid" evidence="4">
    <location>
        <begin position="60"/>
        <end position="197"/>
    </location>
</feature>
<dbReference type="EMBL" id="JENY01000007">
    <property type="protein sequence ID" value="EXL09389.1"/>
    <property type="molecule type" value="Genomic_DNA"/>
</dbReference>
<dbReference type="InterPro" id="IPR058792">
    <property type="entry name" value="Beta-barrel_RND_2"/>
</dbReference>
<gene>
    <name evidence="6" type="ORF">BG36_22355</name>
    <name evidence="7" type="ORF">DES43_106129</name>
</gene>
<comment type="caution">
    <text evidence="6">The sequence shown here is derived from an EMBL/GenBank/DDBJ whole genome shotgun (WGS) entry which is preliminary data.</text>
</comment>
<dbReference type="EMBL" id="SNZF01000006">
    <property type="protein sequence ID" value="TDR36230.1"/>
    <property type="molecule type" value="Genomic_DNA"/>
</dbReference>
<dbReference type="InterPro" id="IPR058625">
    <property type="entry name" value="MdtA-like_BSH"/>
</dbReference>
<dbReference type="PATRIC" id="fig|69279.3.peg.1395"/>
<evidence type="ECO:0000259" key="5">
    <source>
        <dbReference type="Pfam" id="PF25954"/>
    </source>
</evidence>
<dbReference type="AlphaFoldDB" id="A0A011TCP8"/>
<reference evidence="6 8" key="1">
    <citation type="submission" date="2014-02" db="EMBL/GenBank/DDBJ databases">
        <title>Aquamicrobium defluvii Genome sequencing.</title>
        <authorList>
            <person name="Wang X."/>
        </authorList>
    </citation>
    <scope>NUCLEOTIDE SEQUENCE [LARGE SCALE GENOMIC DNA]</scope>
    <source>
        <strain evidence="6 8">W13Z1</strain>
    </source>
</reference>
<protein>
    <submittedName>
        <fullName evidence="7">RND family efflux transporter MFP subunit</fullName>
    </submittedName>
    <submittedName>
        <fullName evidence="6">RND transporter</fullName>
    </submittedName>
</protein>
<dbReference type="Gene3D" id="1.10.287.470">
    <property type="entry name" value="Helix hairpin bin"/>
    <property type="match status" value="1"/>
</dbReference>
<accession>A0A011TCP8</accession>
<dbReference type="PANTHER" id="PTHR30469">
    <property type="entry name" value="MULTIDRUG RESISTANCE PROTEIN MDTA"/>
    <property type="match status" value="1"/>
</dbReference>
<proteinExistence type="inferred from homology"/>
<evidence type="ECO:0000259" key="4">
    <source>
        <dbReference type="Pfam" id="PF25917"/>
    </source>
</evidence>
<feature type="domain" description="CusB-like beta-barrel" evidence="5">
    <location>
        <begin position="207"/>
        <end position="277"/>
    </location>
</feature>
<dbReference type="Pfam" id="PF25954">
    <property type="entry name" value="Beta-barrel_RND_2"/>
    <property type="match status" value="1"/>
</dbReference>
<dbReference type="OrthoDB" id="9813967at2"/>
<dbReference type="SUPFAM" id="SSF111369">
    <property type="entry name" value="HlyD-like secretion proteins"/>
    <property type="match status" value="1"/>
</dbReference>
<dbReference type="Pfam" id="PF25917">
    <property type="entry name" value="BSH_RND"/>
    <property type="match status" value="1"/>
</dbReference>